<organism evidence="8 9">
    <name type="scientific">Linnemannia gamsii</name>
    <dbReference type="NCBI Taxonomy" id="64522"/>
    <lineage>
        <taxon>Eukaryota</taxon>
        <taxon>Fungi</taxon>
        <taxon>Fungi incertae sedis</taxon>
        <taxon>Mucoromycota</taxon>
        <taxon>Mortierellomycotina</taxon>
        <taxon>Mortierellomycetes</taxon>
        <taxon>Mortierellales</taxon>
        <taxon>Mortierellaceae</taxon>
        <taxon>Linnemannia</taxon>
    </lineage>
</organism>
<keyword evidence="9" id="KW-1185">Reference proteome</keyword>
<feature type="region of interest" description="Disordered" evidence="7">
    <location>
        <begin position="37"/>
        <end position="88"/>
    </location>
</feature>
<evidence type="ECO:0000256" key="3">
    <source>
        <dbReference type="ARBA" id="ARBA00023136"/>
    </source>
</evidence>
<feature type="compositionally biased region" description="Polar residues" evidence="7">
    <location>
        <begin position="43"/>
        <end position="58"/>
    </location>
</feature>
<comment type="caution">
    <text evidence="8">The sequence shown here is derived from an EMBL/GenBank/DDBJ whole genome shotgun (WGS) entry which is preliminary data.</text>
</comment>
<evidence type="ECO:0000256" key="7">
    <source>
        <dbReference type="SAM" id="MobiDB-lite"/>
    </source>
</evidence>
<accession>A0ABQ7KD47</accession>
<evidence type="ECO:0000256" key="2">
    <source>
        <dbReference type="ARBA" id="ARBA00005263"/>
    </source>
</evidence>
<dbReference type="PANTHER" id="PTHR10639">
    <property type="entry name" value="CLATHRIN LIGHT CHAIN"/>
    <property type="match status" value="1"/>
</dbReference>
<evidence type="ECO:0000256" key="6">
    <source>
        <dbReference type="RuleBase" id="RU363137"/>
    </source>
</evidence>
<keyword evidence="3 6" id="KW-0472">Membrane</keyword>
<dbReference type="Proteomes" id="UP001194696">
    <property type="component" value="Unassembled WGS sequence"/>
</dbReference>
<comment type="function">
    <text evidence="6">Clathrin is the major protein of the polyhedral coat of coated pits and vesicles.</text>
</comment>
<evidence type="ECO:0000256" key="5">
    <source>
        <dbReference type="ARBA" id="ARBA00023329"/>
    </source>
</evidence>
<sequence length="269" mass="29276">MDDFSFDAPASKTTDFGSDDPTADFLAREQAILGGDADFLSGLSGSAPTSANANNTTISSDFESSFPSFEDHDAGLTSSTGATPAIPSVSVENDEFGAFHSDFPEIETESTPVSQTFAASIPIQATGASSGFRSPSPTLNRTPQFKTPDVPEVVKEWREKQSVIIAEKDERSEVKRQQTIGDAHEAIDRFYEDYNQKKAKSITENRDKEAEFLAKRDDVSSGTQWERINRHLDSSPAAVTAALKAGRRDTSRMRELLRDLEKDPSAPGN</sequence>
<evidence type="ECO:0000256" key="1">
    <source>
        <dbReference type="ARBA" id="ARBA00004180"/>
    </source>
</evidence>
<dbReference type="EMBL" id="JAAAIM010000052">
    <property type="protein sequence ID" value="KAG0296651.1"/>
    <property type="molecule type" value="Genomic_DNA"/>
</dbReference>
<dbReference type="PANTHER" id="PTHR10639:SF7">
    <property type="entry name" value="CLATHRIN LIGHT CHAIN"/>
    <property type="match status" value="1"/>
</dbReference>
<gene>
    <name evidence="8" type="ORF">BGZ96_008950</name>
</gene>
<feature type="region of interest" description="Disordered" evidence="7">
    <location>
        <begin position="1"/>
        <end position="22"/>
    </location>
</feature>
<protein>
    <recommendedName>
        <fullName evidence="6">Clathrin light chain</fullName>
    </recommendedName>
</protein>
<evidence type="ECO:0000313" key="9">
    <source>
        <dbReference type="Proteomes" id="UP001194696"/>
    </source>
</evidence>
<dbReference type="Pfam" id="PF01086">
    <property type="entry name" value="Clathrin_lg_ch"/>
    <property type="match status" value="2"/>
</dbReference>
<keyword evidence="5 6" id="KW-0968">Cytoplasmic vesicle</keyword>
<comment type="subcellular location">
    <subcellularLocation>
        <location evidence="1 6">Cytoplasmic vesicle membrane</location>
        <topology evidence="1 6">Peripheral membrane protein</topology>
        <orientation evidence="1 6">Cytoplasmic side</orientation>
    </subcellularLocation>
    <subcellularLocation>
        <location evidence="6">Membrane</location>
        <location evidence="6">Coated pit</location>
        <topology evidence="6">Peripheral membrane protein</topology>
        <orientation evidence="6">Cytoplasmic side</orientation>
    </subcellularLocation>
    <text evidence="6">Cytoplasmic face of coated pits and vesicles.</text>
</comment>
<comment type="similarity">
    <text evidence="2 6">Belongs to the clathrin light chain family.</text>
</comment>
<name>A0ABQ7KD47_9FUNG</name>
<keyword evidence="4 6" id="KW-0168">Coated pit</keyword>
<evidence type="ECO:0000256" key="4">
    <source>
        <dbReference type="ARBA" id="ARBA00023176"/>
    </source>
</evidence>
<feature type="compositionally biased region" description="Low complexity" evidence="7">
    <location>
        <begin position="59"/>
        <end position="68"/>
    </location>
</feature>
<reference evidence="8 9" key="1">
    <citation type="journal article" date="2020" name="Fungal Divers.">
        <title>Resolving the Mortierellaceae phylogeny through synthesis of multi-gene phylogenetics and phylogenomics.</title>
        <authorList>
            <person name="Vandepol N."/>
            <person name="Liber J."/>
            <person name="Desiro A."/>
            <person name="Na H."/>
            <person name="Kennedy M."/>
            <person name="Barry K."/>
            <person name="Grigoriev I.V."/>
            <person name="Miller A.N."/>
            <person name="O'Donnell K."/>
            <person name="Stajich J.E."/>
            <person name="Bonito G."/>
        </authorList>
    </citation>
    <scope>NUCLEOTIDE SEQUENCE [LARGE SCALE GENOMIC DNA]</scope>
    <source>
        <strain evidence="8 9">AD045</strain>
    </source>
</reference>
<proteinExistence type="inferred from homology"/>
<evidence type="ECO:0000313" key="8">
    <source>
        <dbReference type="EMBL" id="KAG0296651.1"/>
    </source>
</evidence>
<dbReference type="InterPro" id="IPR000996">
    <property type="entry name" value="Clathrin_L-chain"/>
</dbReference>
<feature type="region of interest" description="Disordered" evidence="7">
    <location>
        <begin position="126"/>
        <end position="146"/>
    </location>
</feature>
<feature type="compositionally biased region" description="Polar residues" evidence="7">
    <location>
        <begin position="126"/>
        <end position="145"/>
    </location>
</feature>